<dbReference type="PANTHER" id="PTHR21581:SF6">
    <property type="entry name" value="TRAFFICKING PROTEIN PARTICLE COMPLEX SUBUNIT 12"/>
    <property type="match status" value="1"/>
</dbReference>
<feature type="active site" evidence="7">
    <location>
        <position position="113"/>
    </location>
</feature>
<accession>A0A1X7PVD3</accession>
<dbReference type="OrthoDB" id="9795979at2"/>
<keyword evidence="13" id="KW-0645">Protease</keyword>
<dbReference type="GO" id="GO:0006508">
    <property type="term" value="P:proteolysis"/>
    <property type="evidence" value="ECO:0007669"/>
    <property type="project" value="InterPro"/>
</dbReference>
<dbReference type="SUPFAM" id="SSF56601">
    <property type="entry name" value="beta-lactamase/transpeptidase-like"/>
    <property type="match status" value="1"/>
</dbReference>
<dbReference type="PRINTS" id="PR00725">
    <property type="entry name" value="DADACBPTASE1"/>
</dbReference>
<sequence length="383" mass="40478">MRRPNGFLWAATVASIVFGAAMPADAGPSLLLDANTGAVLDSEQAFQRWYPASLTKLMTAYVAFRAIQLGEVTLESPVRISERATKEPPSKMGYPAGTVLTLDAALKIIMVKSANDVATAIGESLGGSQEAFAARMNSEAKRLGMTNSNFVNPHGLHDDRQYTTAHDLAVLALALRAQFPQYASYFTIEALGSGKDVIENHNTLIGRFTGADGMKTGYTCPAGYNLVASATRNGRTMLAVVIGATSVATRADKAADLLAKGFSLPPAQSPKLWEVKANPGEETAPAINMRDTVCTKAAAKERLDALDEKGQLVFHSAHLTGGEPPTPRVTAISIGNATGPASPFMPKFERPAMVGNIPVPLPRPDYTPPVEESAQAPSNGVTQ</sequence>
<keyword evidence="5" id="KW-0573">Peptidoglycan synthesis</keyword>
<keyword evidence="6" id="KW-0961">Cell wall biogenesis/degradation</keyword>
<protein>
    <submittedName>
        <fullName evidence="13">D-alanyl-D-alanine carboxypeptidase</fullName>
    </submittedName>
</protein>
<keyword evidence="2 11" id="KW-0732">Signal</keyword>
<keyword evidence="4" id="KW-0133">Cell shape</keyword>
<comment type="similarity">
    <text evidence="1 9">Belongs to the peptidase S11 family.</text>
</comment>
<feature type="binding site" evidence="8">
    <location>
        <position position="215"/>
    </location>
    <ligand>
        <name>substrate</name>
    </ligand>
</feature>
<dbReference type="RefSeq" id="WP_085466915.1">
    <property type="nucleotide sequence ID" value="NZ_FXBL01000004.1"/>
</dbReference>
<evidence type="ECO:0000256" key="7">
    <source>
        <dbReference type="PIRSR" id="PIRSR618044-1"/>
    </source>
</evidence>
<feature type="active site" description="Acyl-ester intermediate" evidence="7">
    <location>
        <position position="53"/>
    </location>
</feature>
<dbReference type="PANTHER" id="PTHR21581">
    <property type="entry name" value="D-ALANYL-D-ALANINE CARBOXYPEPTIDASE"/>
    <property type="match status" value="1"/>
</dbReference>
<dbReference type="Gene3D" id="3.40.710.10">
    <property type="entry name" value="DD-peptidase/beta-lactamase superfamily"/>
    <property type="match status" value="1"/>
</dbReference>
<evidence type="ECO:0000256" key="2">
    <source>
        <dbReference type="ARBA" id="ARBA00022729"/>
    </source>
</evidence>
<keyword evidence="3" id="KW-0378">Hydrolase</keyword>
<dbReference type="InterPro" id="IPR012338">
    <property type="entry name" value="Beta-lactam/transpept-like"/>
</dbReference>
<evidence type="ECO:0000256" key="4">
    <source>
        <dbReference type="ARBA" id="ARBA00022960"/>
    </source>
</evidence>
<dbReference type="Pfam" id="PF00768">
    <property type="entry name" value="Peptidase_S11"/>
    <property type="match status" value="1"/>
</dbReference>
<keyword evidence="13" id="KW-0121">Carboxypeptidase</keyword>
<keyword evidence="14" id="KW-1185">Reference proteome</keyword>
<organism evidence="13 14">
    <name type="scientific">Mesorhizobium australicum</name>
    <dbReference type="NCBI Taxonomy" id="536018"/>
    <lineage>
        <taxon>Bacteria</taxon>
        <taxon>Pseudomonadati</taxon>
        <taxon>Pseudomonadota</taxon>
        <taxon>Alphaproteobacteria</taxon>
        <taxon>Hyphomicrobiales</taxon>
        <taxon>Phyllobacteriaceae</taxon>
        <taxon>Mesorhizobium</taxon>
    </lineage>
</organism>
<dbReference type="InterPro" id="IPR001967">
    <property type="entry name" value="Peptidase_S11_N"/>
</dbReference>
<dbReference type="GO" id="GO:0009252">
    <property type="term" value="P:peptidoglycan biosynthetic process"/>
    <property type="evidence" value="ECO:0007669"/>
    <property type="project" value="UniProtKB-KW"/>
</dbReference>
<evidence type="ECO:0000256" key="11">
    <source>
        <dbReference type="SAM" id="SignalP"/>
    </source>
</evidence>
<dbReference type="GO" id="GO:0071555">
    <property type="term" value="P:cell wall organization"/>
    <property type="evidence" value="ECO:0007669"/>
    <property type="project" value="UniProtKB-KW"/>
</dbReference>
<evidence type="ECO:0000256" key="5">
    <source>
        <dbReference type="ARBA" id="ARBA00022984"/>
    </source>
</evidence>
<dbReference type="InterPro" id="IPR018044">
    <property type="entry name" value="Peptidase_S11"/>
</dbReference>
<evidence type="ECO:0000256" key="10">
    <source>
        <dbReference type="SAM" id="MobiDB-lite"/>
    </source>
</evidence>
<evidence type="ECO:0000259" key="12">
    <source>
        <dbReference type="Pfam" id="PF00768"/>
    </source>
</evidence>
<dbReference type="EMBL" id="FXBL01000004">
    <property type="protein sequence ID" value="SMH55350.1"/>
    <property type="molecule type" value="Genomic_DNA"/>
</dbReference>
<feature type="region of interest" description="Disordered" evidence="10">
    <location>
        <begin position="359"/>
        <end position="383"/>
    </location>
</feature>
<evidence type="ECO:0000313" key="14">
    <source>
        <dbReference type="Proteomes" id="UP000193083"/>
    </source>
</evidence>
<name>A0A1X7PVD3_9HYPH</name>
<evidence type="ECO:0000313" key="13">
    <source>
        <dbReference type="EMBL" id="SMH55350.1"/>
    </source>
</evidence>
<feature type="active site" description="Proton acceptor" evidence="7">
    <location>
        <position position="56"/>
    </location>
</feature>
<dbReference type="GO" id="GO:0009002">
    <property type="term" value="F:serine-type D-Ala-D-Ala carboxypeptidase activity"/>
    <property type="evidence" value="ECO:0007669"/>
    <property type="project" value="InterPro"/>
</dbReference>
<feature type="chain" id="PRO_5012078370" evidence="11">
    <location>
        <begin position="27"/>
        <end position="383"/>
    </location>
</feature>
<evidence type="ECO:0000256" key="8">
    <source>
        <dbReference type="PIRSR" id="PIRSR618044-2"/>
    </source>
</evidence>
<evidence type="ECO:0000256" key="9">
    <source>
        <dbReference type="RuleBase" id="RU004016"/>
    </source>
</evidence>
<proteinExistence type="inferred from homology"/>
<feature type="domain" description="Peptidase S11 D-alanyl-D-alanine carboxypeptidase A N-terminal" evidence="12">
    <location>
        <begin position="25"/>
        <end position="245"/>
    </location>
</feature>
<gene>
    <name evidence="13" type="ORF">SAMN02982922_5321</name>
</gene>
<evidence type="ECO:0000256" key="1">
    <source>
        <dbReference type="ARBA" id="ARBA00007164"/>
    </source>
</evidence>
<dbReference type="AlphaFoldDB" id="A0A1X7PVD3"/>
<evidence type="ECO:0000256" key="6">
    <source>
        <dbReference type="ARBA" id="ARBA00023316"/>
    </source>
</evidence>
<evidence type="ECO:0000256" key="3">
    <source>
        <dbReference type="ARBA" id="ARBA00022801"/>
    </source>
</evidence>
<dbReference type="Proteomes" id="UP000193083">
    <property type="component" value="Unassembled WGS sequence"/>
</dbReference>
<dbReference type="GO" id="GO:0008360">
    <property type="term" value="P:regulation of cell shape"/>
    <property type="evidence" value="ECO:0007669"/>
    <property type="project" value="UniProtKB-KW"/>
</dbReference>
<feature type="signal peptide" evidence="11">
    <location>
        <begin position="1"/>
        <end position="26"/>
    </location>
</feature>
<reference evidence="13 14" key="1">
    <citation type="submission" date="2017-04" db="EMBL/GenBank/DDBJ databases">
        <authorList>
            <person name="Afonso C.L."/>
            <person name="Miller P.J."/>
            <person name="Scott M.A."/>
            <person name="Spackman E."/>
            <person name="Goraichik I."/>
            <person name="Dimitrov K.M."/>
            <person name="Suarez D.L."/>
            <person name="Swayne D.E."/>
        </authorList>
    </citation>
    <scope>NUCLEOTIDE SEQUENCE [LARGE SCALE GENOMIC DNA]</scope>
    <source>
        <strain evidence="13 14">B5P</strain>
    </source>
</reference>